<proteinExistence type="predicted"/>
<evidence type="ECO:0000313" key="2">
    <source>
        <dbReference type="EMBL" id="CAK9064622.1"/>
    </source>
</evidence>
<evidence type="ECO:0000259" key="1">
    <source>
        <dbReference type="PROSITE" id="PS50003"/>
    </source>
</evidence>
<name>A0ABP0NP81_9DINO</name>
<dbReference type="Pfam" id="PF00169">
    <property type="entry name" value="PH"/>
    <property type="match status" value="1"/>
</dbReference>
<dbReference type="InterPro" id="IPR011993">
    <property type="entry name" value="PH-like_dom_sf"/>
</dbReference>
<dbReference type="PROSITE" id="PS50003">
    <property type="entry name" value="PH_DOMAIN"/>
    <property type="match status" value="1"/>
</dbReference>
<dbReference type="InterPro" id="IPR001849">
    <property type="entry name" value="PH_domain"/>
</dbReference>
<gene>
    <name evidence="2" type="ORF">CCMP2556_LOCUS31757</name>
</gene>
<evidence type="ECO:0000313" key="3">
    <source>
        <dbReference type="Proteomes" id="UP001642484"/>
    </source>
</evidence>
<protein>
    <recommendedName>
        <fullName evidence="1">PH domain-containing protein</fullName>
    </recommendedName>
</protein>
<comment type="caution">
    <text evidence="2">The sequence shown here is derived from an EMBL/GenBank/DDBJ whole genome shotgun (WGS) entry which is preliminary data.</text>
</comment>
<keyword evidence="3" id="KW-1185">Reference proteome</keyword>
<organism evidence="2 3">
    <name type="scientific">Durusdinium trenchii</name>
    <dbReference type="NCBI Taxonomy" id="1381693"/>
    <lineage>
        <taxon>Eukaryota</taxon>
        <taxon>Sar</taxon>
        <taxon>Alveolata</taxon>
        <taxon>Dinophyceae</taxon>
        <taxon>Suessiales</taxon>
        <taxon>Symbiodiniaceae</taxon>
        <taxon>Durusdinium</taxon>
    </lineage>
</organism>
<dbReference type="EMBL" id="CAXAMN010021930">
    <property type="protein sequence ID" value="CAK9064622.1"/>
    <property type="molecule type" value="Genomic_DNA"/>
</dbReference>
<dbReference type="SMART" id="SM00233">
    <property type="entry name" value="PH"/>
    <property type="match status" value="1"/>
</dbReference>
<accession>A0ABP0NP81</accession>
<dbReference type="Proteomes" id="UP001642484">
    <property type="component" value="Unassembled WGS sequence"/>
</dbReference>
<reference evidence="2 3" key="1">
    <citation type="submission" date="2024-02" db="EMBL/GenBank/DDBJ databases">
        <authorList>
            <person name="Chen Y."/>
            <person name="Shah S."/>
            <person name="Dougan E. K."/>
            <person name="Thang M."/>
            <person name="Chan C."/>
        </authorList>
    </citation>
    <scope>NUCLEOTIDE SEQUENCE [LARGE SCALE GENOMIC DNA]</scope>
</reference>
<feature type="domain" description="PH" evidence="1">
    <location>
        <begin position="4"/>
        <end position="116"/>
    </location>
</feature>
<dbReference type="CDD" id="cd00821">
    <property type="entry name" value="PH"/>
    <property type="match status" value="1"/>
</dbReference>
<dbReference type="SUPFAM" id="SSF50729">
    <property type="entry name" value="PH domain-like"/>
    <property type="match status" value="1"/>
</dbReference>
<sequence length="220" mass="25560">MEEEVLLSGWLEKRLPVLRDTWEPHWCVLRQSSLACYEAERECSVPKLELRVLKWAAFREEDAFGDAQLHRKTRPCGFVLDLGTDVPHAHQRFVHFDAATEAQLQRWLEAFQALQLPASESPQASDATPSPKGYAISVRKRTFLYRKHTYKLRKNRPRNQVTATDDWCADISLQPEVKSPMPHVGRVMDFSKPMFGVSDTWMNLDHADHPNPFRHVNRQE</sequence>
<dbReference type="Gene3D" id="2.30.29.30">
    <property type="entry name" value="Pleckstrin-homology domain (PH domain)/Phosphotyrosine-binding domain (PTB)"/>
    <property type="match status" value="1"/>
</dbReference>